<dbReference type="SUPFAM" id="SSF48452">
    <property type="entry name" value="TPR-like"/>
    <property type="match status" value="1"/>
</dbReference>
<keyword evidence="2 5" id="KW-0378">Hydrolase</keyword>
<dbReference type="InterPro" id="IPR027417">
    <property type="entry name" value="P-loop_NTPase"/>
</dbReference>
<dbReference type="Proteomes" id="UP000218811">
    <property type="component" value="Unassembled WGS sequence"/>
</dbReference>
<reference evidence="8 9" key="1">
    <citation type="journal article" date="2012" name="Science">
        <title>The Paleozoic origin of enzymatic lignin decomposition reconstructed from 31 fungal genomes.</title>
        <authorList>
            <person name="Floudas D."/>
            <person name="Binder M."/>
            <person name="Riley R."/>
            <person name="Barry K."/>
            <person name="Blanchette R.A."/>
            <person name="Henrissat B."/>
            <person name="Martinez A.T."/>
            <person name="Otillar R."/>
            <person name="Spatafora J.W."/>
            <person name="Yadav J.S."/>
            <person name="Aerts A."/>
            <person name="Benoit I."/>
            <person name="Boyd A."/>
            <person name="Carlson A."/>
            <person name="Copeland A."/>
            <person name="Coutinho P.M."/>
            <person name="de Vries R.P."/>
            <person name="Ferreira P."/>
            <person name="Findley K."/>
            <person name="Foster B."/>
            <person name="Gaskell J."/>
            <person name="Glotzer D."/>
            <person name="Gorecki P."/>
            <person name="Heitman J."/>
            <person name="Hesse C."/>
            <person name="Hori C."/>
            <person name="Igarashi K."/>
            <person name="Jurgens J.A."/>
            <person name="Kallen N."/>
            <person name="Kersten P."/>
            <person name="Kohler A."/>
            <person name="Kuees U."/>
            <person name="Kumar T.K.A."/>
            <person name="Kuo A."/>
            <person name="LaButti K."/>
            <person name="Larrondo L.F."/>
            <person name="Lindquist E."/>
            <person name="Ling A."/>
            <person name="Lombard V."/>
            <person name="Lucas S."/>
            <person name="Lundell T."/>
            <person name="Martin R."/>
            <person name="McLaughlin D.J."/>
            <person name="Morgenstern I."/>
            <person name="Morin E."/>
            <person name="Murat C."/>
            <person name="Nagy L.G."/>
            <person name="Nolan M."/>
            <person name="Ohm R.A."/>
            <person name="Patyshakuliyeva A."/>
            <person name="Rokas A."/>
            <person name="Ruiz-Duenas F.J."/>
            <person name="Sabat G."/>
            <person name="Salamov A."/>
            <person name="Samejima M."/>
            <person name="Schmutz J."/>
            <person name="Slot J.C."/>
            <person name="St John F."/>
            <person name="Stenlid J."/>
            <person name="Sun H."/>
            <person name="Sun S."/>
            <person name="Syed K."/>
            <person name="Tsang A."/>
            <person name="Wiebenga A."/>
            <person name="Young D."/>
            <person name="Pisabarro A."/>
            <person name="Eastwood D.C."/>
            <person name="Martin F."/>
            <person name="Cullen D."/>
            <person name="Grigoriev I.V."/>
            <person name="Hibbett D.S."/>
        </authorList>
    </citation>
    <scope>NUCLEOTIDE SEQUENCE [LARGE SCALE GENOMIC DNA]</scope>
    <source>
        <strain evidence="8 9">MD-104</strain>
    </source>
</reference>
<dbReference type="GO" id="GO:0005524">
    <property type="term" value="F:ATP binding"/>
    <property type="evidence" value="ECO:0007669"/>
    <property type="project" value="UniProtKB-UniRule"/>
</dbReference>
<evidence type="ECO:0000256" key="4">
    <source>
        <dbReference type="ARBA" id="ARBA00022840"/>
    </source>
</evidence>
<sequence>MRSPYPNPSKLDMGLLDPLLLGSEVALEVAKGVLEGYLGNPTVSSETFAKVLSHDPALFAFAISVINDSAFKKISSWAENDFPTEAKAFLASTFQQLLDRLSLFLFSLHSQNLSKDDMYNIRHSVQLTPPVLEALSYASLPSESLRSPISPISPTEDQDGDGIFEFATRQTQKQRKQMRKGRSYTRSLDPKPFNHLGVRVPTTQEQARALVQDILAEQKYNLQHFLCILRDPEMKDSIYNAYIHPQTNSNDNHKASGENPNPPDDATTAEVTTETPEAFPMIQPMRAALYFDSADGLGQWRILVSTRADADLRQARKRNSELFRIIIKKIRELSNGHFSDDNQKALTGTETEIPIYEAKMTRDSRLIYQIDCVPEFESDVERQVIRIFGIYTHAQLDRRFWDGVGHHLGRKGKEYKKRCTFRSRPSKSGEYANVILPASFPSPEEVPAPAEPPVSQLPDLHRDDLEKLHEVLVLEKYVTFSQALLNSILADQDIVHVFDVSPQEKQIIEHPLSCYVLGRSGTGKTTTMLFKMLGIERSWQMYQDTMPKPRQMFVTQSRVLAEKVQEFFVKLYESLSAANKSPEEIKKIAAAKETQQEQGLVDLDEEIDWRGDLPKRYGDLQDEHFPMFVTFDQLCRLLEAEFNNSMSVSKESDGAADLRLLSSDYMQQRRASFVSFGVFLESYWSHFPQPLTKGLDPALVFGEFMGVIKGSELSLNSATGYLDKDAYLGLSHRTQGTFINQRELIYSLFMVYLKRKRERGDYDAADRTHTVLNGLRQKGTPGRLLDFLYIDEAQDNLLIDALVLRTICTNPASGLFWAGDTAQTISVGSAFRFNDLKAFLYRVEESAASASVSRIQPASFELGVNYRSHAGIVNCAHSVVKLITQFWPHAIDHLAEERGIIEGIKPVYFTGWDESSVRYEQFLFGSSGEQIEFGAHQCILVRDDAARDRLRAQVGDIGLIMTLYESKGLEFNDVLLYNFFADSTVDATRWRVVLNALPEHYARLHKAPHFDDSRHHGVCRELKFLYVAITRARKNLWIADSSDKGDPMRIFWTSKEQIEICMPDSNVPRLATSSTPEEWAKTALALFNNKRYMQAEHCYERASMPREKAVAHAYYLREKARNTPLQPRDNNEERTTVFIDAADAFWNSAESKDAGAREKRAYYRIAAECYSMGGDDGKAGDAYRRASEFTLSAKSYRKAGEFEQAVDVVTTHRSDVDENVAESIIDVSRLEFLRIHKLKQARQLFESDEEALEYMDDFGLDIARVTLLEELGRFAEAAQLRLQEGRILEAIRLFMKDSTSADSVHRASLCLLDGLWRGLPLGVSPNSELATSNVRLQELIPLANQVHISDEDARIRDEILMFRAIISNESPALLSLADQFLNEHHNEAAALRCLDHVFASTPKLQVAAPLDVASDLQKFYLYTRLMQKLAYSPRPCRNEDIQRLFTFEPATEDSFLIPEHTFLHRRCNDRLTPMLRSTDQGIIVLEGELDKLVKDVLKERLYTRVTIENDICSKARALQLCLSFFASGRCALQDCWRMHVDAGSYSIDDYNLRIRIVLQQILIYHSVYAVEHPQEQAGQRRQLLHRRWLRILHEALHPLHYKMGSPHHLKPELIPECERALHIATAWAEEWLQSLEPYGNAGLIPTFLTSLMRATALVFSAGKQTASHQLTRARCISACRPPPLLREDRGVKVYVVHDLLYLMSDDSPYSLFKGILFMNHVIENRTPIDVGLLCNLLDCICAMMIVDYRYKMRHSLHDITLPHSWLIRLLQEMKKLGSRETRFLPLYLKPMVALLEQVQTGHQADYLLFESRDLASIGWQTRAVFVARICRNLCLLGYNSPSYAVRADIHRIVTSLASPGRKVDQSYEQYASARSWAGLAKAVQYSTTGSSLDELIQLHEADKTAPHLHALPNVKRIIYKTIDEVPILLTTGATTIPKSTLNATAAEFVPAHVSAADPSADISDDEADTEDMTGEDPQMLSIDDVAELAASGPDDAAPEPPTDAELAVAHKLLRGYRRRKKLRQLQEKFDGVLLHTSRHRIVTSFHQKSRSMEWPHRYYKMLYLGPIPLLLLCLERTKDYLYDQKDKAKKRIRTAKHQDLEEAKENLTKLTGSMKEAINLYKLLQPTSEFHLKRDLEVLKLRTQDVQRLVQQLPAGATYEWQDDLEIALKAIVESRAAVSMKKEKPELNLEDIDGFEAY</sequence>
<dbReference type="OMA" id="CRNPHGM"/>
<dbReference type="Gene3D" id="3.40.50.300">
    <property type="entry name" value="P-loop containing nucleotide triphosphate hydrolases"/>
    <property type="match status" value="2"/>
</dbReference>
<dbReference type="EMBL" id="KB467831">
    <property type="protein sequence ID" value="PCH33046.1"/>
    <property type="molecule type" value="Genomic_DNA"/>
</dbReference>
<dbReference type="InterPro" id="IPR014017">
    <property type="entry name" value="DNA_helicase_UvrD-like_C"/>
</dbReference>
<feature type="domain" description="UvrD-like helicase ATP-binding" evidence="7">
    <location>
        <begin position="497"/>
        <end position="869"/>
    </location>
</feature>
<protein>
    <recommendedName>
        <fullName evidence="7">UvrD-like helicase ATP-binding domain-containing protein</fullName>
    </recommendedName>
</protein>
<dbReference type="InterPro" id="IPR014016">
    <property type="entry name" value="UvrD-like_ATP-bd"/>
</dbReference>
<dbReference type="InterPro" id="IPR011990">
    <property type="entry name" value="TPR-like_helical_dom_sf"/>
</dbReference>
<feature type="region of interest" description="Disordered" evidence="6">
    <location>
        <begin position="170"/>
        <end position="197"/>
    </location>
</feature>
<dbReference type="GO" id="GO:0004386">
    <property type="term" value="F:helicase activity"/>
    <property type="evidence" value="ECO:0007669"/>
    <property type="project" value="UniProtKB-UniRule"/>
</dbReference>
<dbReference type="GO" id="GO:0016787">
    <property type="term" value="F:hydrolase activity"/>
    <property type="evidence" value="ECO:0007669"/>
    <property type="project" value="UniProtKB-UniRule"/>
</dbReference>
<proteinExistence type="predicted"/>
<dbReference type="Pfam" id="PF13361">
    <property type="entry name" value="UvrD_C"/>
    <property type="match status" value="1"/>
</dbReference>
<feature type="region of interest" description="Disordered" evidence="6">
    <location>
        <begin position="244"/>
        <end position="272"/>
    </location>
</feature>
<evidence type="ECO:0000313" key="8">
    <source>
        <dbReference type="EMBL" id="PCH33046.1"/>
    </source>
</evidence>
<evidence type="ECO:0000256" key="6">
    <source>
        <dbReference type="SAM" id="MobiDB-lite"/>
    </source>
</evidence>
<evidence type="ECO:0000256" key="3">
    <source>
        <dbReference type="ARBA" id="ARBA00022806"/>
    </source>
</evidence>
<evidence type="ECO:0000259" key="7">
    <source>
        <dbReference type="PROSITE" id="PS51198"/>
    </source>
</evidence>
<feature type="region of interest" description="Disordered" evidence="6">
    <location>
        <begin position="1955"/>
        <end position="1976"/>
    </location>
</feature>
<keyword evidence="4 5" id="KW-0067">ATP-binding</keyword>
<dbReference type="OrthoDB" id="3156807at2759"/>
<dbReference type="STRING" id="742152.A0A2H3IST4"/>
<feature type="binding site" evidence="5">
    <location>
        <begin position="518"/>
        <end position="525"/>
    </location>
    <ligand>
        <name>ATP</name>
        <dbReference type="ChEBI" id="CHEBI:30616"/>
    </ligand>
</feature>
<keyword evidence="9" id="KW-1185">Reference proteome</keyword>
<keyword evidence="3 5" id="KW-0347">Helicase</keyword>
<dbReference type="PROSITE" id="PS51198">
    <property type="entry name" value="UVRD_HELICASE_ATP_BIND"/>
    <property type="match status" value="1"/>
</dbReference>
<accession>A0A2H3IST4</accession>
<evidence type="ECO:0000256" key="5">
    <source>
        <dbReference type="PROSITE-ProRule" id="PRU00560"/>
    </source>
</evidence>
<evidence type="ECO:0000313" key="9">
    <source>
        <dbReference type="Proteomes" id="UP000218811"/>
    </source>
</evidence>
<dbReference type="PANTHER" id="PTHR21529">
    <property type="entry name" value="MAMMARY TURMOR VIRUS RECEPTOR HOMOLOG 1, 2 MTVR1, 2"/>
    <property type="match status" value="1"/>
</dbReference>
<name>A0A2H3IST4_WOLCO</name>
<dbReference type="SUPFAM" id="SSF52540">
    <property type="entry name" value="P-loop containing nucleoside triphosphate hydrolases"/>
    <property type="match status" value="1"/>
</dbReference>
<gene>
    <name evidence="8" type="ORF">WOLCODRAFT_62498</name>
</gene>
<dbReference type="InterPro" id="IPR039904">
    <property type="entry name" value="TRANK1"/>
</dbReference>
<feature type="compositionally biased region" description="Acidic residues" evidence="6">
    <location>
        <begin position="1962"/>
        <end position="1974"/>
    </location>
</feature>
<feature type="compositionally biased region" description="Basic residues" evidence="6">
    <location>
        <begin position="172"/>
        <end position="183"/>
    </location>
</feature>
<dbReference type="PANTHER" id="PTHR21529:SF4">
    <property type="entry name" value="TPR AND ANKYRIN REPEAT-CONTAINING PROTEIN 1"/>
    <property type="match status" value="1"/>
</dbReference>
<keyword evidence="1 5" id="KW-0547">Nucleotide-binding</keyword>
<evidence type="ECO:0000256" key="2">
    <source>
        <dbReference type="ARBA" id="ARBA00022801"/>
    </source>
</evidence>
<evidence type="ECO:0000256" key="1">
    <source>
        <dbReference type="ARBA" id="ARBA00022741"/>
    </source>
</evidence>
<organism evidence="8 9">
    <name type="scientific">Wolfiporia cocos (strain MD-104)</name>
    <name type="common">Brown rot fungus</name>
    <dbReference type="NCBI Taxonomy" id="742152"/>
    <lineage>
        <taxon>Eukaryota</taxon>
        <taxon>Fungi</taxon>
        <taxon>Dikarya</taxon>
        <taxon>Basidiomycota</taxon>
        <taxon>Agaricomycotina</taxon>
        <taxon>Agaricomycetes</taxon>
        <taxon>Polyporales</taxon>
        <taxon>Phaeolaceae</taxon>
        <taxon>Wolfiporia</taxon>
    </lineage>
</organism>